<dbReference type="GO" id="GO:0016787">
    <property type="term" value="F:hydrolase activity"/>
    <property type="evidence" value="ECO:0007669"/>
    <property type="project" value="UniProtKB-KW"/>
</dbReference>
<dbReference type="InterPro" id="IPR014015">
    <property type="entry name" value="Helicase_SF3_DNA-vir"/>
</dbReference>
<dbReference type="PROSITE" id="PS51206">
    <property type="entry name" value="SF3_HELICASE_1"/>
    <property type="match status" value="1"/>
</dbReference>
<evidence type="ECO:0000256" key="2">
    <source>
        <dbReference type="ARBA" id="ARBA00022801"/>
    </source>
</evidence>
<keyword evidence="3" id="KW-0067">ATP-binding</keyword>
<comment type="caution">
    <text evidence="5">The sequence shown here is derived from an EMBL/GenBank/DDBJ whole genome shotgun (WGS) entry which is preliminary data.</text>
</comment>
<keyword evidence="2" id="KW-0378">Hydrolase</keyword>
<organism evidence="5 6">
    <name type="scientific">Acetivibrio ethanolgignens</name>
    <dbReference type="NCBI Taxonomy" id="290052"/>
    <lineage>
        <taxon>Bacteria</taxon>
        <taxon>Bacillati</taxon>
        <taxon>Bacillota</taxon>
        <taxon>Clostridia</taxon>
        <taxon>Eubacteriales</taxon>
        <taxon>Oscillospiraceae</taxon>
        <taxon>Acetivibrio</taxon>
    </lineage>
</organism>
<dbReference type="STRING" id="290052.ASU35_05600"/>
<gene>
    <name evidence="5" type="ORF">ASU35_05600</name>
</gene>
<dbReference type="Proteomes" id="UP000054874">
    <property type="component" value="Unassembled WGS sequence"/>
</dbReference>
<reference evidence="5 6" key="1">
    <citation type="submission" date="2015-11" db="EMBL/GenBank/DDBJ databases">
        <title>Butyribacter intestini gen. nov., sp. nov., a butyric acid-producing bacterium of the family Lachnospiraceae isolated from the human faeces.</title>
        <authorList>
            <person name="Zou Y."/>
            <person name="Xue W."/>
            <person name="Luo G."/>
            <person name="Lv M."/>
        </authorList>
    </citation>
    <scope>NUCLEOTIDE SEQUENCE [LARGE SCALE GENOMIC DNA]</scope>
    <source>
        <strain evidence="5 6">ACET-33324</strain>
    </source>
</reference>
<evidence type="ECO:0000313" key="6">
    <source>
        <dbReference type="Proteomes" id="UP000054874"/>
    </source>
</evidence>
<evidence type="ECO:0000313" key="5">
    <source>
        <dbReference type="EMBL" id="KSV60432.1"/>
    </source>
</evidence>
<evidence type="ECO:0000259" key="4">
    <source>
        <dbReference type="PROSITE" id="PS51206"/>
    </source>
</evidence>
<dbReference type="InterPro" id="IPR014820">
    <property type="entry name" value="PriCT_1"/>
</dbReference>
<dbReference type="InterPro" id="IPR014818">
    <property type="entry name" value="Phage/plasmid_primase_P4_C"/>
</dbReference>
<dbReference type="PANTHER" id="PTHR35372:SF2">
    <property type="entry name" value="SF3 HELICASE DOMAIN-CONTAINING PROTEIN"/>
    <property type="match status" value="1"/>
</dbReference>
<dbReference type="OrthoDB" id="9763644at2"/>
<proteinExistence type="predicted"/>
<dbReference type="Gene3D" id="3.40.50.300">
    <property type="entry name" value="P-loop containing nucleotide triphosphate hydrolases"/>
    <property type="match status" value="1"/>
</dbReference>
<accession>A0A0V8QIP7</accession>
<dbReference type="InterPro" id="IPR045455">
    <property type="entry name" value="NrS-1_pol-like_helicase"/>
</dbReference>
<dbReference type="PANTHER" id="PTHR35372">
    <property type="entry name" value="ATP BINDING PROTEIN-RELATED"/>
    <property type="match status" value="1"/>
</dbReference>
<keyword evidence="1" id="KW-0547">Nucleotide-binding</keyword>
<dbReference type="SMART" id="SM00885">
    <property type="entry name" value="D5_N"/>
    <property type="match status" value="1"/>
</dbReference>
<dbReference type="RefSeq" id="WP_058351401.1">
    <property type="nucleotide sequence ID" value="NZ_CABMMD010000013.1"/>
</dbReference>
<dbReference type="EMBL" id="LNAM01000013">
    <property type="protein sequence ID" value="KSV60432.1"/>
    <property type="molecule type" value="Genomic_DNA"/>
</dbReference>
<dbReference type="NCBIfam" id="TIGR01613">
    <property type="entry name" value="primase_Cterm"/>
    <property type="match status" value="1"/>
</dbReference>
<dbReference type="InterPro" id="IPR051620">
    <property type="entry name" value="ORF904-like_C"/>
</dbReference>
<name>A0A0V8QIP7_9FIRM</name>
<protein>
    <submittedName>
        <fullName evidence="5">DNA primase</fullName>
    </submittedName>
</protein>
<dbReference type="Pfam" id="PF08706">
    <property type="entry name" value="D5_N"/>
    <property type="match status" value="1"/>
</dbReference>
<dbReference type="GO" id="GO:0005524">
    <property type="term" value="F:ATP binding"/>
    <property type="evidence" value="ECO:0007669"/>
    <property type="project" value="UniProtKB-KW"/>
</dbReference>
<evidence type="ECO:0000256" key="1">
    <source>
        <dbReference type="ARBA" id="ARBA00022741"/>
    </source>
</evidence>
<dbReference type="InterPro" id="IPR027417">
    <property type="entry name" value="P-loop_NTPase"/>
</dbReference>
<dbReference type="AlphaFoldDB" id="A0A0V8QIP7"/>
<evidence type="ECO:0000256" key="3">
    <source>
        <dbReference type="ARBA" id="ARBA00022840"/>
    </source>
</evidence>
<dbReference type="InterPro" id="IPR006500">
    <property type="entry name" value="Helicase_put_C_phage/plasmid"/>
</dbReference>
<dbReference type="SMART" id="SM00942">
    <property type="entry name" value="PriCT_1"/>
    <property type="match status" value="1"/>
</dbReference>
<dbReference type="SUPFAM" id="SSF52540">
    <property type="entry name" value="P-loop containing nucleoside triphosphate hydrolases"/>
    <property type="match status" value="1"/>
</dbReference>
<dbReference type="Pfam" id="PF19263">
    <property type="entry name" value="DUF5906"/>
    <property type="match status" value="1"/>
</dbReference>
<feature type="domain" description="SF3 helicase" evidence="4">
    <location>
        <begin position="477"/>
        <end position="636"/>
    </location>
</feature>
<sequence length="762" mass="85878">MELILYTADCTGIPSNCVYPHEVVVDSKEKMAEAIEKDHVCAKYKNNYRSNENFMEANGFFMDNDNDHTDNPAEFITAEKLSEMLADVDHVIVPSRHNMLPKGSKPAKPRQHIYFPCQPYKDSTMYAAVKRAIQKKFPFLDDNAMDAARFFFGSSCDADDIIWNEGFLQIDETLDEDDYIEEAVEKEEYQTGGGVIHEGSRNNTLSLFAGKVLKKFGITDKAHDLFLERAAKCDPPLDDRELKTIWNSAVGFAKKIQSQEGYVPPEEFNAEFDAGLKPEDYSDIGEAKVLAKEYGSELKYTTATDYLRFDGECWREDRQMALGAVEDFLDLQLADAREQVEIAEQALLGAGVSEENVKSGGKQLEKAVPDNSMGLLFALMGAQTYLKFVLRYRNYKNIVNFQNAAKPMLAIDVSELDKDPNLLNTPYATFDLEKGMAGELPHNPEDLITKITNCSPGDKGEQIWSDALDTFFCSDKELIEYVQMTVGMAAIGKVYQEHMIIAYGGGANGKSTFWNTIFRVLGSYAGKISAEALTMGCKRNVKPEMAELKGKRLIIASEMEEGVRLNTATVKQLCSTDEIQAEKKYKDPFHFVPSHTLVLYTNHLPRVGANDDGIWRRLIVIPFNAKITGKSDIKNYADYLYDQAGPAIMKWIIEGAKKSIDANFHTDLPKVVQAAIDRYREANDWLGQFIEDHCDVDPAFEEKSGDLYQQYRFACMQTGEYVRSTSDFYGALEKAGFRKQRRNTGRMIVGLKLKEGQDFLDS</sequence>
<keyword evidence="6" id="KW-1185">Reference proteome</keyword>